<accession>A0ABS5VTH5</accession>
<proteinExistence type="predicted"/>
<dbReference type="EMBL" id="JAHESD010000033">
    <property type="protein sequence ID" value="MBT1704516.1"/>
    <property type="molecule type" value="Genomic_DNA"/>
</dbReference>
<name>A0ABS5VTH5_9BACT</name>
<evidence type="ECO:0000256" key="2">
    <source>
        <dbReference type="SAM" id="SignalP"/>
    </source>
</evidence>
<feature type="signal peptide" evidence="2">
    <location>
        <begin position="1"/>
        <end position="21"/>
    </location>
</feature>
<protein>
    <recommendedName>
        <fullName evidence="5">TolC family protein</fullName>
    </recommendedName>
</protein>
<comment type="caution">
    <text evidence="3">The sequence shown here is derived from an EMBL/GenBank/DDBJ whole genome shotgun (WGS) entry which is preliminary data.</text>
</comment>
<feature type="chain" id="PRO_5045842934" description="TolC family protein" evidence="2">
    <location>
        <begin position="22"/>
        <end position="409"/>
    </location>
</feature>
<evidence type="ECO:0000256" key="1">
    <source>
        <dbReference type="SAM" id="Coils"/>
    </source>
</evidence>
<evidence type="ECO:0008006" key="5">
    <source>
        <dbReference type="Google" id="ProtNLM"/>
    </source>
</evidence>
<evidence type="ECO:0000313" key="4">
    <source>
        <dbReference type="Proteomes" id="UP000772618"/>
    </source>
</evidence>
<reference evidence="3 4" key="1">
    <citation type="submission" date="2021-05" db="EMBL/GenBank/DDBJ databases">
        <title>A Polyphasic approach of four new species of the genus Ohtaekwangia: Ohtaekwangia histidinii sp. nov., Ohtaekwangia cretensis sp. nov., Ohtaekwangia indiensis sp. nov., Ohtaekwangia reichenbachii sp. nov. from diverse environment.</title>
        <authorList>
            <person name="Octaviana S."/>
        </authorList>
    </citation>
    <scope>NUCLEOTIDE SEQUENCE [LARGE SCALE GENOMIC DNA]</scope>
    <source>
        <strain evidence="3 4">PWU20</strain>
    </source>
</reference>
<dbReference type="SUPFAM" id="SSF56954">
    <property type="entry name" value="Outer membrane efflux proteins (OEP)"/>
    <property type="match status" value="1"/>
</dbReference>
<evidence type="ECO:0000313" key="3">
    <source>
        <dbReference type="EMBL" id="MBT1704516.1"/>
    </source>
</evidence>
<dbReference type="Gene3D" id="1.20.1600.10">
    <property type="entry name" value="Outer membrane efflux proteins (OEP)"/>
    <property type="match status" value="1"/>
</dbReference>
<sequence length="409" mass="46580">MKYRSCFILWLVWLVSMASYAQTIQNISPESRISVAAFIEIINAHEDIIQAEKELLLADAEIEIASASPTPTLVFGNACGDISGINMPHQLFTGLEFTLETGGKRKRRIRYAKAQANVSLIQYKIFVKNFKRDALLLYNECWLRENELATIKKHYHRIAALVPDDSISSLKKKVELKRLKINLEEKEITLRESLTELTTLIGQSTLVHPLEPVWTDSTAIPGNFFNDDNIMVKERKASTMLAFEGLALAQSNRRGDIGLAIGDNYMTEATNPEAPSPSYHAISATLSIPIRFSSRKANASVDKFSRESLVQQEVENINELKSSWTDLYKRRNNLLTELRDISALINEQEKIINMSYSSSIKELLLEMARLYEFRMLEWDTKNNLAKVNAEFFWHSEQLPANHFMVVGTK</sequence>
<organism evidence="3 4">
    <name type="scientific">Chryseosolibacter indicus</name>
    <dbReference type="NCBI Taxonomy" id="2782351"/>
    <lineage>
        <taxon>Bacteria</taxon>
        <taxon>Pseudomonadati</taxon>
        <taxon>Bacteroidota</taxon>
        <taxon>Cytophagia</taxon>
        <taxon>Cytophagales</taxon>
        <taxon>Chryseotaleaceae</taxon>
        <taxon>Chryseosolibacter</taxon>
    </lineage>
</organism>
<gene>
    <name evidence="3" type="ORF">KK060_14575</name>
</gene>
<keyword evidence="4" id="KW-1185">Reference proteome</keyword>
<keyword evidence="1" id="KW-0175">Coiled coil</keyword>
<dbReference type="Proteomes" id="UP000772618">
    <property type="component" value="Unassembled WGS sequence"/>
</dbReference>
<keyword evidence="2" id="KW-0732">Signal</keyword>
<dbReference type="RefSeq" id="WP_254154476.1">
    <property type="nucleotide sequence ID" value="NZ_JAHESD010000033.1"/>
</dbReference>
<feature type="coiled-coil region" evidence="1">
    <location>
        <begin position="167"/>
        <end position="196"/>
    </location>
</feature>